<organism evidence="2 3">
    <name type="scientific">Yeguia hominis</name>
    <dbReference type="NCBI Taxonomy" id="2763662"/>
    <lineage>
        <taxon>Bacteria</taxon>
        <taxon>Bacillati</taxon>
        <taxon>Bacillota</taxon>
        <taxon>Clostridia</taxon>
        <taxon>Eubacteriales</taxon>
        <taxon>Yeguiaceae</taxon>
        <taxon>Yeguia</taxon>
    </lineage>
</organism>
<dbReference type="Gene3D" id="1.10.1760.20">
    <property type="match status" value="1"/>
</dbReference>
<sequence length="230" mass="25097">MRRETVLKILEPCMLVLVPAVLMICAWTGAESTALLTLLAVCAALVPFFLRFETERPKPREMMPVVVLSAVAAAGRILFAAVPNVKPVTAIVILCGVCFGRQSGFLCGALAAFCSNLFFGQGPWTPWQMYAWGLTGFLAGVLEAAGVFRRFRWAVYGYGVLAALLFGVIMDSWYVVGFVTPLTWQGALAGYAAGVPSTLTHAGATLVFLLLLYAPWRRMLLRIRLKFGIR</sequence>
<feature type="transmembrane region" description="Helical" evidence="1">
    <location>
        <begin position="155"/>
        <end position="176"/>
    </location>
</feature>
<evidence type="ECO:0000313" key="2">
    <source>
        <dbReference type="EMBL" id="MBC8533437.1"/>
    </source>
</evidence>
<dbReference type="Pfam" id="PF20221">
    <property type="entry name" value="DUF6580"/>
    <property type="match status" value="1"/>
</dbReference>
<name>A0A926D8Q7_9FIRM</name>
<feature type="transmembrane region" description="Helical" evidence="1">
    <location>
        <begin position="188"/>
        <end position="214"/>
    </location>
</feature>
<dbReference type="RefSeq" id="WP_249318818.1">
    <property type="nucleotide sequence ID" value="NZ_JACRSN010000006.1"/>
</dbReference>
<dbReference type="EMBL" id="JACRSN010000006">
    <property type="protein sequence ID" value="MBC8533437.1"/>
    <property type="molecule type" value="Genomic_DNA"/>
</dbReference>
<feature type="transmembrane region" description="Helical" evidence="1">
    <location>
        <begin position="12"/>
        <end position="29"/>
    </location>
</feature>
<dbReference type="InterPro" id="IPR046487">
    <property type="entry name" value="DUF6580"/>
</dbReference>
<reference evidence="2" key="1">
    <citation type="submission" date="2020-08" db="EMBL/GenBank/DDBJ databases">
        <title>Genome public.</title>
        <authorList>
            <person name="Liu C."/>
            <person name="Sun Q."/>
        </authorList>
    </citation>
    <scope>NUCLEOTIDE SEQUENCE</scope>
    <source>
        <strain evidence="2">NSJ-40</strain>
    </source>
</reference>
<dbReference type="Proteomes" id="UP000651482">
    <property type="component" value="Unassembled WGS sequence"/>
</dbReference>
<keyword evidence="1" id="KW-1133">Transmembrane helix</keyword>
<keyword evidence="3" id="KW-1185">Reference proteome</keyword>
<feature type="transmembrane region" description="Helical" evidence="1">
    <location>
        <begin position="35"/>
        <end position="52"/>
    </location>
</feature>
<comment type="caution">
    <text evidence="2">The sequence shown here is derived from an EMBL/GenBank/DDBJ whole genome shotgun (WGS) entry which is preliminary data.</text>
</comment>
<proteinExistence type="predicted"/>
<feature type="transmembrane region" description="Helical" evidence="1">
    <location>
        <begin position="129"/>
        <end position="148"/>
    </location>
</feature>
<accession>A0A926D8Q7</accession>
<evidence type="ECO:0000313" key="3">
    <source>
        <dbReference type="Proteomes" id="UP000651482"/>
    </source>
</evidence>
<keyword evidence="1" id="KW-0472">Membrane</keyword>
<evidence type="ECO:0000256" key="1">
    <source>
        <dbReference type="SAM" id="Phobius"/>
    </source>
</evidence>
<protein>
    <submittedName>
        <fullName evidence="2">ECF transporter S component</fullName>
    </submittedName>
</protein>
<keyword evidence="1" id="KW-0812">Transmembrane</keyword>
<gene>
    <name evidence="2" type="ORF">IAG03_05350</name>
</gene>
<dbReference type="AlphaFoldDB" id="A0A926D8Q7"/>
<feature type="transmembrane region" description="Helical" evidence="1">
    <location>
        <begin position="64"/>
        <end position="82"/>
    </location>
</feature>